<reference evidence="3 4" key="1">
    <citation type="submission" date="2018-08" db="EMBL/GenBank/DDBJ databases">
        <title>A genome reference for cultivated species of the human gut microbiota.</title>
        <authorList>
            <person name="Zou Y."/>
            <person name="Xue W."/>
            <person name="Luo G."/>
        </authorList>
    </citation>
    <scope>NUCLEOTIDE SEQUENCE [LARGE SCALE GENOMIC DNA]</scope>
    <source>
        <strain evidence="3 4">AF18-16LB</strain>
    </source>
</reference>
<dbReference type="PANTHER" id="PTHR36435:SF1">
    <property type="entry name" value="CAAX AMINO TERMINAL PROTEASE FAMILY PROTEIN"/>
    <property type="match status" value="1"/>
</dbReference>
<dbReference type="EMBL" id="QRXG01000023">
    <property type="protein sequence ID" value="RGT79796.1"/>
    <property type="molecule type" value="Genomic_DNA"/>
</dbReference>
<evidence type="ECO:0000259" key="2">
    <source>
        <dbReference type="Pfam" id="PF02517"/>
    </source>
</evidence>
<proteinExistence type="predicted"/>
<dbReference type="PANTHER" id="PTHR36435">
    <property type="entry name" value="SLR1288 PROTEIN"/>
    <property type="match status" value="1"/>
</dbReference>
<dbReference type="GO" id="GO:0080120">
    <property type="term" value="P:CAAX-box protein maturation"/>
    <property type="evidence" value="ECO:0007669"/>
    <property type="project" value="UniProtKB-ARBA"/>
</dbReference>
<dbReference type="InterPro" id="IPR003675">
    <property type="entry name" value="Rce1/LyrA-like_dom"/>
</dbReference>
<keyword evidence="1" id="KW-0812">Transmembrane</keyword>
<feature type="transmembrane region" description="Helical" evidence="1">
    <location>
        <begin position="279"/>
        <end position="300"/>
    </location>
</feature>
<dbReference type="Proteomes" id="UP000284296">
    <property type="component" value="Unassembled WGS sequence"/>
</dbReference>
<keyword evidence="3" id="KW-0645">Protease</keyword>
<feature type="transmembrane region" description="Helical" evidence="1">
    <location>
        <begin position="191"/>
        <end position="208"/>
    </location>
</feature>
<dbReference type="GO" id="GO:0004175">
    <property type="term" value="F:endopeptidase activity"/>
    <property type="evidence" value="ECO:0007669"/>
    <property type="project" value="UniProtKB-ARBA"/>
</dbReference>
<evidence type="ECO:0000313" key="3">
    <source>
        <dbReference type="EMBL" id="RGT79796.1"/>
    </source>
</evidence>
<keyword evidence="3" id="KW-0482">Metalloprotease</keyword>
<name>A0A412Q1G8_9FIRM</name>
<sequence length="301" mass="33803">MKANRREENMKKISRISGALLISMLLSSILSGVVLVIMETLNLPLDMQSIKVICGSIASVGYFYLFRIFTKEIEKININEISLNKKFSVWDGIGYLLVLLGGTTILSGITDIILEFIKRYLVHTENVGAVENYIGNVPAWILLVCVVIISPVFEELLFRKVLLEELLPYGKVTAILISSMLFGMLHANLQQFLYTIFMGIVCANIVLITGKVRYAIYLHMAFNLFGAIISGYIPSGRYTILTEIIFVISAAIIVILKAKTVFIIKDEANANKFNFKKEFCGIGFIMFMVYWIISCVDAIAY</sequence>
<feature type="transmembrane region" description="Helical" evidence="1">
    <location>
        <begin position="239"/>
        <end position="258"/>
    </location>
</feature>
<feature type="transmembrane region" description="Helical" evidence="1">
    <location>
        <begin position="89"/>
        <end position="113"/>
    </location>
</feature>
<feature type="transmembrane region" description="Helical" evidence="1">
    <location>
        <begin position="215"/>
        <end position="233"/>
    </location>
</feature>
<feature type="transmembrane region" description="Helical" evidence="1">
    <location>
        <begin position="50"/>
        <end position="69"/>
    </location>
</feature>
<keyword evidence="1" id="KW-1133">Transmembrane helix</keyword>
<evidence type="ECO:0000256" key="1">
    <source>
        <dbReference type="SAM" id="Phobius"/>
    </source>
</evidence>
<dbReference type="GO" id="GO:0006508">
    <property type="term" value="P:proteolysis"/>
    <property type="evidence" value="ECO:0007669"/>
    <property type="project" value="UniProtKB-KW"/>
</dbReference>
<accession>A0A412Q1G8</accession>
<evidence type="ECO:0000313" key="4">
    <source>
        <dbReference type="Proteomes" id="UP000284296"/>
    </source>
</evidence>
<feature type="domain" description="CAAX prenyl protease 2/Lysostaphin resistance protein A-like" evidence="2">
    <location>
        <begin position="139"/>
        <end position="225"/>
    </location>
</feature>
<keyword evidence="3" id="KW-0378">Hydrolase</keyword>
<feature type="transmembrane region" description="Helical" evidence="1">
    <location>
        <begin position="133"/>
        <end position="154"/>
    </location>
</feature>
<dbReference type="GO" id="GO:0008237">
    <property type="term" value="F:metallopeptidase activity"/>
    <property type="evidence" value="ECO:0007669"/>
    <property type="project" value="UniProtKB-KW"/>
</dbReference>
<protein>
    <submittedName>
        <fullName evidence="3">CPBP family intramembrane metalloprotease</fullName>
    </submittedName>
</protein>
<comment type="caution">
    <text evidence="3">The sequence shown here is derived from an EMBL/GenBank/DDBJ whole genome shotgun (WGS) entry which is preliminary data.</text>
</comment>
<dbReference type="InterPro" id="IPR052710">
    <property type="entry name" value="CAAX_protease"/>
</dbReference>
<feature type="transmembrane region" description="Helical" evidence="1">
    <location>
        <begin position="20"/>
        <end position="38"/>
    </location>
</feature>
<dbReference type="AlphaFoldDB" id="A0A412Q1G8"/>
<dbReference type="Pfam" id="PF02517">
    <property type="entry name" value="Rce1-like"/>
    <property type="match status" value="1"/>
</dbReference>
<gene>
    <name evidence="3" type="ORF">DWX06_11845</name>
</gene>
<feature type="transmembrane region" description="Helical" evidence="1">
    <location>
        <begin position="166"/>
        <end position="185"/>
    </location>
</feature>
<keyword evidence="1" id="KW-0472">Membrane</keyword>
<organism evidence="3 4">
    <name type="scientific">Agathobacter rectalis</name>
    <dbReference type="NCBI Taxonomy" id="39491"/>
    <lineage>
        <taxon>Bacteria</taxon>
        <taxon>Bacillati</taxon>
        <taxon>Bacillota</taxon>
        <taxon>Clostridia</taxon>
        <taxon>Lachnospirales</taxon>
        <taxon>Lachnospiraceae</taxon>
        <taxon>Agathobacter</taxon>
    </lineage>
</organism>